<keyword evidence="2" id="KW-1185">Reference proteome</keyword>
<accession>A0ABQ0Z3U0</accession>
<name>A0ABQ0Z3U0_9HYPH</name>
<sequence length="154" mass="16962">MPSSRSPRVWRVSIESRASSSLERQILGGAVLESRELANNGKQFYLDNIAVHMGRMAAEQVFVGYHGDGVASDLDGATGIAIILDCHLGMNGMLASWPAGVDERLFASARRVDGPLLKRIERVLQEQLARAKTIVESYRTSIEGLRLELIWRGV</sequence>
<dbReference type="Gene3D" id="1.20.58.760">
    <property type="entry name" value="Peptidase M41"/>
    <property type="match status" value="1"/>
</dbReference>
<evidence type="ECO:0000313" key="2">
    <source>
        <dbReference type="Proteomes" id="UP000390335"/>
    </source>
</evidence>
<dbReference type="Proteomes" id="UP000390335">
    <property type="component" value="Unassembled WGS sequence"/>
</dbReference>
<gene>
    <name evidence="1" type="ORF">RsS93_25980</name>
</gene>
<dbReference type="RefSeq" id="WP_152093504.1">
    <property type="nucleotide sequence ID" value="NZ_BLAJ01000003.1"/>
</dbReference>
<evidence type="ECO:0000313" key="1">
    <source>
        <dbReference type="EMBL" id="GES49984.1"/>
    </source>
</evidence>
<comment type="caution">
    <text evidence="1">The sequence shown here is derived from an EMBL/GenBank/DDBJ whole genome shotgun (WGS) entry which is preliminary data.</text>
</comment>
<reference evidence="1 2" key="1">
    <citation type="journal article" date="2020" name="Genome Biol. Evol.">
        <title>Rhizobium dioscoreae sp. nov., a plant growth-promoting bacterium isolated from yam (Dioscorea species).</title>
        <authorList>
            <person name="Ouyabe M."/>
            <person name="Tanaka N."/>
            <person name="Shiwa Y."/>
            <person name="Fujita N."/>
            <person name="Kikuno H."/>
            <person name="Babil P."/>
            <person name="Shiwachi H."/>
        </authorList>
    </citation>
    <scope>NUCLEOTIDE SEQUENCE [LARGE SCALE GENOMIC DNA]</scope>
    <source>
        <strain evidence="1 2">S-93</strain>
    </source>
</reference>
<dbReference type="SUPFAM" id="SSF140990">
    <property type="entry name" value="FtsH protease domain-like"/>
    <property type="match status" value="1"/>
</dbReference>
<dbReference type="InterPro" id="IPR037219">
    <property type="entry name" value="Peptidase_M41-like"/>
</dbReference>
<dbReference type="EMBL" id="BLAJ01000003">
    <property type="protein sequence ID" value="GES49984.1"/>
    <property type="molecule type" value="Genomic_DNA"/>
</dbReference>
<protein>
    <submittedName>
        <fullName evidence="1">Uncharacterized protein</fullName>
    </submittedName>
</protein>
<proteinExistence type="predicted"/>
<organism evidence="1 2">
    <name type="scientific">Rhizobium dioscoreae</name>
    <dbReference type="NCBI Taxonomy" id="2653122"/>
    <lineage>
        <taxon>Bacteria</taxon>
        <taxon>Pseudomonadati</taxon>
        <taxon>Pseudomonadota</taxon>
        <taxon>Alphaproteobacteria</taxon>
        <taxon>Hyphomicrobiales</taxon>
        <taxon>Rhizobiaceae</taxon>
        <taxon>Rhizobium/Agrobacterium group</taxon>
        <taxon>Rhizobium</taxon>
    </lineage>
</organism>